<proteinExistence type="predicted"/>
<dbReference type="EMBL" id="CAXIEN010000049">
    <property type="protein sequence ID" value="CAL1270519.1"/>
    <property type="molecule type" value="Genomic_DNA"/>
</dbReference>
<gene>
    <name evidence="2" type="ORF">LARSCL_LOCUS5336</name>
</gene>
<evidence type="ECO:0000313" key="3">
    <source>
        <dbReference type="Proteomes" id="UP001497382"/>
    </source>
</evidence>
<protein>
    <recommendedName>
        <fullName evidence="1">KilA-N domain-containing protein</fullName>
    </recommendedName>
</protein>
<dbReference type="GO" id="GO:0003677">
    <property type="term" value="F:DNA binding"/>
    <property type="evidence" value="ECO:0007669"/>
    <property type="project" value="InterPro"/>
</dbReference>
<dbReference type="Proteomes" id="UP001497382">
    <property type="component" value="Unassembled WGS sequence"/>
</dbReference>
<comment type="caution">
    <text evidence="2">The sequence shown here is derived from an EMBL/GenBank/DDBJ whole genome shotgun (WGS) entry which is preliminary data.</text>
</comment>
<reference evidence="2 3" key="1">
    <citation type="submission" date="2024-04" db="EMBL/GenBank/DDBJ databases">
        <authorList>
            <person name="Rising A."/>
            <person name="Reimegard J."/>
            <person name="Sonavane S."/>
            <person name="Akerstrom W."/>
            <person name="Nylinder S."/>
            <person name="Hedman E."/>
            <person name="Kallberg Y."/>
        </authorList>
    </citation>
    <scope>NUCLEOTIDE SEQUENCE [LARGE SCALE GENOMIC DNA]</scope>
</reference>
<keyword evidence="3" id="KW-1185">Reference proteome</keyword>
<dbReference type="PROSITE" id="PS51301">
    <property type="entry name" value="KILA_N"/>
    <property type="match status" value="1"/>
</dbReference>
<evidence type="ECO:0000313" key="2">
    <source>
        <dbReference type="EMBL" id="CAL1270519.1"/>
    </source>
</evidence>
<dbReference type="InterPro" id="IPR036887">
    <property type="entry name" value="HTH_APSES_sf"/>
</dbReference>
<feature type="domain" description="KilA-N" evidence="1">
    <location>
        <begin position="17"/>
        <end position="125"/>
    </location>
</feature>
<sequence length="133" mass="15841">METLSDVFFCYEQIQDQYWYALYGDFKFVVDRNTNWFNATKLCRDCGRRFGDWLKIEEGKSLIMYYHKKGVISNLEKPFIEVETKTEDVGEIISGTYVPHQFILAVTMWLSPKFGNEVYKILNSRFECEKKQT</sequence>
<dbReference type="InterPro" id="IPR017880">
    <property type="entry name" value="KilA_N"/>
</dbReference>
<dbReference type="SUPFAM" id="SSF54616">
    <property type="entry name" value="DNA-binding domain of Mlu1-box binding protein MBP1"/>
    <property type="match status" value="1"/>
</dbReference>
<dbReference type="InterPro" id="IPR018004">
    <property type="entry name" value="KilA/APSES_HTH"/>
</dbReference>
<dbReference type="AlphaFoldDB" id="A0AAV1ZJS5"/>
<evidence type="ECO:0000259" key="1">
    <source>
        <dbReference type="PROSITE" id="PS51301"/>
    </source>
</evidence>
<accession>A0AAV1ZJS5</accession>
<name>A0AAV1ZJS5_9ARAC</name>
<organism evidence="2 3">
    <name type="scientific">Larinioides sclopetarius</name>
    <dbReference type="NCBI Taxonomy" id="280406"/>
    <lineage>
        <taxon>Eukaryota</taxon>
        <taxon>Metazoa</taxon>
        <taxon>Ecdysozoa</taxon>
        <taxon>Arthropoda</taxon>
        <taxon>Chelicerata</taxon>
        <taxon>Arachnida</taxon>
        <taxon>Araneae</taxon>
        <taxon>Araneomorphae</taxon>
        <taxon>Entelegynae</taxon>
        <taxon>Araneoidea</taxon>
        <taxon>Araneidae</taxon>
        <taxon>Larinioides</taxon>
    </lineage>
</organism>
<dbReference type="Pfam" id="PF04383">
    <property type="entry name" value="KilA-N"/>
    <property type="match status" value="1"/>
</dbReference>